<sequence>MLAEVPYSHPDVTAFVSLLLASAFPADELTRDAVRKEADRLVAEGRVPAFPDVAENASAPPPRTWLPRCTVADQLWTIYSNASDIWKVLDSNIEAARIDLTVLGIPQGLPSQMFRNRVIAVLKQMPLVAEIDRRTRDGISDADAIELIRTSIPEGEMPFSAEDAWSILKEWLQYFFPDIYRRAAQGEVFFRGRELRS</sequence>
<accession>A0ABS6S3N9</accession>
<keyword evidence="2" id="KW-1185">Reference proteome</keyword>
<evidence type="ECO:0000313" key="1">
    <source>
        <dbReference type="EMBL" id="MBV6343468.1"/>
    </source>
</evidence>
<dbReference type="Proteomes" id="UP001196980">
    <property type="component" value="Unassembled WGS sequence"/>
</dbReference>
<reference evidence="1 2" key="1">
    <citation type="journal article" date="2020" name="J Geophys Res Biogeosci">
        <title>Magnetotaxis as an Adaptation to Enable Bacterial Shuttling of Microbial Sulfur and Sulfur Cycling Across Aquatic Oxic#Anoxic Interfaces.</title>
        <authorList>
            <person name="Li J."/>
            <person name="Liu P."/>
            <person name="Wang J."/>
            <person name="Roberts A.P."/>
            <person name="Pan Y."/>
        </authorList>
    </citation>
    <scope>NUCLEOTIDE SEQUENCE [LARGE SCALE GENOMIC DNA]</scope>
    <source>
        <strain evidence="1 2">MYR-1_YQ</strain>
    </source>
</reference>
<gene>
    <name evidence="1" type="ORF">HWQ67_17995</name>
</gene>
<dbReference type="EMBL" id="JABXWD010000609">
    <property type="protein sequence ID" value="MBV6343468.1"/>
    <property type="molecule type" value="Genomic_DNA"/>
</dbReference>
<organism evidence="1 2">
    <name type="scientific">Candidatus Magnetobacterium casense</name>
    <dbReference type="NCBI Taxonomy" id="1455061"/>
    <lineage>
        <taxon>Bacteria</taxon>
        <taxon>Pseudomonadati</taxon>
        <taxon>Nitrospirota</taxon>
        <taxon>Thermodesulfovibrionia</taxon>
        <taxon>Thermodesulfovibrionales</taxon>
        <taxon>Candidatus Magnetobacteriaceae</taxon>
        <taxon>Candidatus Magnetobacterium</taxon>
    </lineage>
</organism>
<proteinExistence type="predicted"/>
<comment type="caution">
    <text evidence="1">The sequence shown here is derived from an EMBL/GenBank/DDBJ whole genome shotgun (WGS) entry which is preliminary data.</text>
</comment>
<protein>
    <submittedName>
        <fullName evidence="1">Uncharacterized protein</fullName>
    </submittedName>
</protein>
<name>A0ABS6S3N9_9BACT</name>
<evidence type="ECO:0000313" key="2">
    <source>
        <dbReference type="Proteomes" id="UP001196980"/>
    </source>
</evidence>